<comment type="caution">
    <text evidence="2">The sequence shown here is derived from an EMBL/GenBank/DDBJ whole genome shotgun (WGS) entry which is preliminary data.</text>
</comment>
<protein>
    <recommendedName>
        <fullName evidence="4">TIL domain-containing protein</fullName>
    </recommendedName>
</protein>
<dbReference type="Proteomes" id="UP001328107">
    <property type="component" value="Unassembled WGS sequence"/>
</dbReference>
<name>A0AAN5CFV5_9BILA</name>
<dbReference type="EMBL" id="BTRK01000003">
    <property type="protein sequence ID" value="GMR40581.1"/>
    <property type="molecule type" value="Genomic_DNA"/>
</dbReference>
<accession>A0AAN5CFV5</accession>
<feature type="chain" id="PRO_5043051340" description="TIL domain-containing protein" evidence="1">
    <location>
        <begin position="20"/>
        <end position="108"/>
    </location>
</feature>
<organism evidence="2 3">
    <name type="scientific">Pristionchus mayeri</name>
    <dbReference type="NCBI Taxonomy" id="1317129"/>
    <lineage>
        <taxon>Eukaryota</taxon>
        <taxon>Metazoa</taxon>
        <taxon>Ecdysozoa</taxon>
        <taxon>Nematoda</taxon>
        <taxon>Chromadorea</taxon>
        <taxon>Rhabditida</taxon>
        <taxon>Rhabditina</taxon>
        <taxon>Diplogasteromorpha</taxon>
        <taxon>Diplogasteroidea</taxon>
        <taxon>Neodiplogasteridae</taxon>
        <taxon>Pristionchus</taxon>
    </lineage>
</organism>
<evidence type="ECO:0000313" key="3">
    <source>
        <dbReference type="Proteomes" id="UP001328107"/>
    </source>
</evidence>
<reference evidence="3" key="1">
    <citation type="submission" date="2022-10" db="EMBL/GenBank/DDBJ databases">
        <title>Genome assembly of Pristionchus species.</title>
        <authorList>
            <person name="Yoshida K."/>
            <person name="Sommer R.J."/>
        </authorList>
    </citation>
    <scope>NUCLEOTIDE SEQUENCE [LARGE SCALE GENOMIC DNA]</scope>
    <source>
        <strain evidence="3">RS5460</strain>
    </source>
</reference>
<evidence type="ECO:0000313" key="2">
    <source>
        <dbReference type="EMBL" id="GMR40581.1"/>
    </source>
</evidence>
<proteinExistence type="predicted"/>
<feature type="signal peptide" evidence="1">
    <location>
        <begin position="1"/>
        <end position="19"/>
    </location>
</feature>
<keyword evidence="3" id="KW-1185">Reference proteome</keyword>
<sequence>QMLNNTISFLLSLLIQTTAEPMTVQHSADVAANALWYHPRTALFVDSAGPAQSPPVDLTECSKECVTVVDCPFDQSCFGATLARPGCCLPALTPNATGCVSDEQCSLK</sequence>
<dbReference type="AlphaFoldDB" id="A0AAN5CFV5"/>
<keyword evidence="1" id="KW-0732">Signal</keyword>
<feature type="non-terminal residue" evidence="2">
    <location>
        <position position="1"/>
    </location>
</feature>
<evidence type="ECO:0008006" key="4">
    <source>
        <dbReference type="Google" id="ProtNLM"/>
    </source>
</evidence>
<evidence type="ECO:0000256" key="1">
    <source>
        <dbReference type="SAM" id="SignalP"/>
    </source>
</evidence>
<gene>
    <name evidence="2" type="ORF">PMAYCL1PPCAC_10776</name>
</gene>